<accession>A0A1F7IIP0</accession>
<dbReference type="InterPro" id="IPR000652">
    <property type="entry name" value="Triosephosphate_isomerase"/>
</dbReference>
<keyword evidence="2 3" id="KW-0413">Isomerase</keyword>
<evidence type="ECO:0000313" key="5">
    <source>
        <dbReference type="Proteomes" id="UP000178040"/>
    </source>
</evidence>
<sequence>MKYFIANWKANKNLDEANQWIEKYLSLPVTDQQYIVIICPPYPLLYPLKEKIKNRKNIYLGSQDLSIFEAGTYTGEVTAKSLSGLIDYSIIGHSERRKYFNESEESLFQKVHLAKKYNIKPIYCVRDENDKIPNLVQIVAYEPVYAIGSGSNEPVERVLEMKQKIHFPNESFFLYGGSVNKDNARTYLESPQIDGFLIGGTSLNPIEFHKIIVAA</sequence>
<dbReference type="GO" id="GO:0006094">
    <property type="term" value="P:gluconeogenesis"/>
    <property type="evidence" value="ECO:0007669"/>
    <property type="project" value="UniProtKB-UniPathway"/>
</dbReference>
<keyword evidence="3" id="KW-0312">Gluconeogenesis</keyword>
<organism evidence="4 5">
    <name type="scientific">Candidatus Roizmanbacteria bacterium RIFCSPLOWO2_01_FULL_37_16</name>
    <dbReference type="NCBI Taxonomy" id="1802058"/>
    <lineage>
        <taxon>Bacteria</taxon>
        <taxon>Candidatus Roizmaniibacteriota</taxon>
    </lineage>
</organism>
<evidence type="ECO:0000256" key="3">
    <source>
        <dbReference type="RuleBase" id="RU363013"/>
    </source>
</evidence>
<comment type="pathway">
    <text evidence="3">Carbohydrate biosynthesis; gluconeogenesis.</text>
</comment>
<gene>
    <name evidence="4" type="ORF">A3B40_03115</name>
</gene>
<dbReference type="Proteomes" id="UP000178040">
    <property type="component" value="Unassembled WGS sequence"/>
</dbReference>
<dbReference type="GO" id="GO:0019563">
    <property type="term" value="P:glycerol catabolic process"/>
    <property type="evidence" value="ECO:0007669"/>
    <property type="project" value="TreeGrafter"/>
</dbReference>
<comment type="catalytic activity">
    <reaction evidence="3">
        <text>D-glyceraldehyde 3-phosphate = dihydroxyacetone phosphate</text>
        <dbReference type="Rhea" id="RHEA:18585"/>
        <dbReference type="ChEBI" id="CHEBI:57642"/>
        <dbReference type="ChEBI" id="CHEBI:59776"/>
        <dbReference type="EC" id="5.3.1.1"/>
    </reaction>
</comment>
<dbReference type="UniPathway" id="UPA00138"/>
<dbReference type="Pfam" id="PF00121">
    <property type="entry name" value="TIM"/>
    <property type="match status" value="2"/>
</dbReference>
<protein>
    <recommendedName>
        <fullName evidence="3">Triosephosphate isomerase</fullName>
        <ecNumber evidence="3">5.3.1.1</ecNumber>
    </recommendedName>
</protein>
<dbReference type="AlphaFoldDB" id="A0A1F7IIP0"/>
<evidence type="ECO:0000313" key="4">
    <source>
        <dbReference type="EMBL" id="OGK43228.1"/>
    </source>
</evidence>
<dbReference type="InterPro" id="IPR013785">
    <property type="entry name" value="Aldolase_TIM"/>
</dbReference>
<comment type="subcellular location">
    <subcellularLocation>
        <location evidence="3">Cytoplasm</location>
    </subcellularLocation>
</comment>
<dbReference type="GO" id="GO:0004807">
    <property type="term" value="F:triose-phosphate isomerase activity"/>
    <property type="evidence" value="ECO:0007669"/>
    <property type="project" value="UniProtKB-EC"/>
</dbReference>
<dbReference type="PROSITE" id="PS00171">
    <property type="entry name" value="TIM_1"/>
    <property type="match status" value="1"/>
</dbReference>
<dbReference type="UniPathway" id="UPA00109">
    <property type="reaction ID" value="UER00189"/>
</dbReference>
<reference evidence="4 5" key="1">
    <citation type="journal article" date="2016" name="Nat. Commun.">
        <title>Thousands of microbial genomes shed light on interconnected biogeochemical processes in an aquifer system.</title>
        <authorList>
            <person name="Anantharaman K."/>
            <person name="Brown C.T."/>
            <person name="Hug L.A."/>
            <person name="Sharon I."/>
            <person name="Castelle C.J."/>
            <person name="Probst A.J."/>
            <person name="Thomas B.C."/>
            <person name="Singh A."/>
            <person name="Wilkins M.J."/>
            <person name="Karaoz U."/>
            <person name="Brodie E.L."/>
            <person name="Williams K.H."/>
            <person name="Hubbard S.S."/>
            <person name="Banfield J.F."/>
        </authorList>
    </citation>
    <scope>NUCLEOTIDE SEQUENCE [LARGE SCALE GENOMIC DNA]</scope>
</reference>
<dbReference type="GO" id="GO:0006096">
    <property type="term" value="P:glycolytic process"/>
    <property type="evidence" value="ECO:0007669"/>
    <property type="project" value="UniProtKB-UniPathway"/>
</dbReference>
<evidence type="ECO:0000256" key="1">
    <source>
        <dbReference type="ARBA" id="ARBA00007422"/>
    </source>
</evidence>
<dbReference type="Gene3D" id="3.20.20.70">
    <property type="entry name" value="Aldolase class I"/>
    <property type="match status" value="2"/>
</dbReference>
<keyword evidence="3" id="KW-0324">Glycolysis</keyword>
<dbReference type="CDD" id="cd00311">
    <property type="entry name" value="TIM"/>
    <property type="match status" value="1"/>
</dbReference>
<dbReference type="InterPro" id="IPR035990">
    <property type="entry name" value="TIM_sf"/>
</dbReference>
<dbReference type="SUPFAM" id="SSF51351">
    <property type="entry name" value="Triosephosphate isomerase (TIM)"/>
    <property type="match status" value="1"/>
</dbReference>
<dbReference type="PANTHER" id="PTHR21139">
    <property type="entry name" value="TRIOSEPHOSPHATE ISOMERASE"/>
    <property type="match status" value="1"/>
</dbReference>
<proteinExistence type="inferred from homology"/>
<keyword evidence="3" id="KW-0963">Cytoplasm</keyword>
<dbReference type="EMBL" id="MGAI01000058">
    <property type="protein sequence ID" value="OGK43228.1"/>
    <property type="molecule type" value="Genomic_DNA"/>
</dbReference>
<dbReference type="PANTHER" id="PTHR21139:SF42">
    <property type="entry name" value="TRIOSEPHOSPHATE ISOMERASE"/>
    <property type="match status" value="1"/>
</dbReference>
<dbReference type="PROSITE" id="PS51440">
    <property type="entry name" value="TIM_2"/>
    <property type="match status" value="1"/>
</dbReference>
<dbReference type="InterPro" id="IPR020861">
    <property type="entry name" value="Triosephosphate_isomerase_AS"/>
</dbReference>
<dbReference type="GO" id="GO:0005829">
    <property type="term" value="C:cytosol"/>
    <property type="evidence" value="ECO:0007669"/>
    <property type="project" value="TreeGrafter"/>
</dbReference>
<comment type="similarity">
    <text evidence="1 3">Belongs to the triosephosphate isomerase family.</text>
</comment>
<comment type="caution">
    <text evidence="4">The sequence shown here is derived from an EMBL/GenBank/DDBJ whole genome shotgun (WGS) entry which is preliminary data.</text>
</comment>
<dbReference type="EC" id="5.3.1.1" evidence="3"/>
<dbReference type="GO" id="GO:0046166">
    <property type="term" value="P:glyceraldehyde-3-phosphate biosynthetic process"/>
    <property type="evidence" value="ECO:0007669"/>
    <property type="project" value="TreeGrafter"/>
</dbReference>
<name>A0A1F7IIP0_9BACT</name>
<comment type="subunit">
    <text evidence="3">Homodimer.</text>
</comment>
<comment type="pathway">
    <text evidence="3">Carbohydrate degradation; glycolysis; D-glyceraldehyde 3-phosphate from glycerone phosphate: step 1/1.</text>
</comment>
<evidence type="ECO:0000256" key="2">
    <source>
        <dbReference type="ARBA" id="ARBA00023235"/>
    </source>
</evidence>